<reference evidence="2 3" key="1">
    <citation type="submission" date="2023-02" db="EMBL/GenBank/DDBJ databases">
        <title>Genome sequence of Novosphingobium humi KACC 19094.</title>
        <authorList>
            <person name="Kim S."/>
            <person name="Heo J."/>
            <person name="Kwon S.-W."/>
        </authorList>
    </citation>
    <scope>NUCLEOTIDE SEQUENCE [LARGE SCALE GENOMIC DNA]</scope>
    <source>
        <strain evidence="2 3">KACC 19094</strain>
    </source>
</reference>
<evidence type="ECO:0000313" key="3">
    <source>
        <dbReference type="Proteomes" id="UP001218231"/>
    </source>
</evidence>
<dbReference type="Gene3D" id="3.40.50.1820">
    <property type="entry name" value="alpha/beta hydrolase"/>
    <property type="match status" value="1"/>
</dbReference>
<keyword evidence="3" id="KW-1185">Reference proteome</keyword>
<evidence type="ECO:0000259" key="1">
    <source>
        <dbReference type="Pfam" id="PF12697"/>
    </source>
</evidence>
<dbReference type="RefSeq" id="WP_273617845.1">
    <property type="nucleotide sequence ID" value="NZ_CP117417.1"/>
</dbReference>
<accession>A0ABY7TW34</accession>
<dbReference type="EMBL" id="CP117417">
    <property type="protein sequence ID" value="WCT77473.1"/>
    <property type="molecule type" value="Genomic_DNA"/>
</dbReference>
<feature type="domain" description="AB hydrolase-1" evidence="1">
    <location>
        <begin position="42"/>
        <end position="187"/>
    </location>
</feature>
<protein>
    <submittedName>
        <fullName evidence="2">Alpha/beta hydrolase</fullName>
    </submittedName>
</protein>
<dbReference type="GO" id="GO:0016787">
    <property type="term" value="F:hydrolase activity"/>
    <property type="evidence" value="ECO:0007669"/>
    <property type="project" value="UniProtKB-KW"/>
</dbReference>
<evidence type="ECO:0000313" key="2">
    <source>
        <dbReference type="EMBL" id="WCT77473.1"/>
    </source>
</evidence>
<dbReference type="Pfam" id="PF12697">
    <property type="entry name" value="Abhydrolase_6"/>
    <property type="match status" value="1"/>
</dbReference>
<dbReference type="SUPFAM" id="SSF53474">
    <property type="entry name" value="alpha/beta-Hydrolases"/>
    <property type="match status" value="1"/>
</dbReference>
<keyword evidence="2" id="KW-0378">Hydrolase</keyword>
<organism evidence="2 3">
    <name type="scientific">Novosphingobium humi</name>
    <dbReference type="NCBI Taxonomy" id="2282397"/>
    <lineage>
        <taxon>Bacteria</taxon>
        <taxon>Pseudomonadati</taxon>
        <taxon>Pseudomonadota</taxon>
        <taxon>Alphaproteobacteria</taxon>
        <taxon>Sphingomonadales</taxon>
        <taxon>Sphingomonadaceae</taxon>
        <taxon>Novosphingobium</taxon>
    </lineage>
</organism>
<sequence>MRIALLHGWGFDAGVWDALAPLLPGDLVRMDRGYFGAPVDAGRPDLMIGHSLGAMLLARRWSDVPLVAINGFDRFCGVDAVAPRVVQRMAKRFGEDPAKVLADFRAAIGADPAPAIASPQRLGEDLALLADQTPAPEHGARLLVLQAEDDPLLPPELRRTAFGGAGAVCESGGHLLPLTQARWCARAIAEFVR</sequence>
<dbReference type="Proteomes" id="UP001218231">
    <property type="component" value="Chromosome"/>
</dbReference>
<gene>
    <name evidence="2" type="ORF">PQ457_00310</name>
</gene>
<dbReference type="InterPro" id="IPR000073">
    <property type="entry name" value="AB_hydrolase_1"/>
</dbReference>
<dbReference type="InterPro" id="IPR029058">
    <property type="entry name" value="AB_hydrolase_fold"/>
</dbReference>
<name>A0ABY7TW34_9SPHN</name>
<proteinExistence type="predicted"/>